<dbReference type="AlphaFoldDB" id="A0A1G6ALL8"/>
<dbReference type="OrthoDB" id="9791132at2"/>
<dbReference type="SUPFAM" id="SSF56601">
    <property type="entry name" value="beta-lactamase/transpeptidase-like"/>
    <property type="match status" value="1"/>
</dbReference>
<feature type="active site" description="Acyl-ester intermediate" evidence="7">
    <location>
        <position position="110"/>
    </location>
</feature>
<comment type="similarity">
    <text evidence="1 9">Belongs to the peptidase S11 family.</text>
</comment>
<feature type="active site" description="Proton acceptor" evidence="7">
    <location>
        <position position="113"/>
    </location>
</feature>
<feature type="domain" description="Peptidase S11 D-alanyl-D-alanine carboxypeptidase A N-terminal" evidence="10">
    <location>
        <begin position="86"/>
        <end position="315"/>
    </location>
</feature>
<dbReference type="Gene3D" id="3.40.710.10">
    <property type="entry name" value="DD-peptidase/beta-lactamase superfamily"/>
    <property type="match status" value="1"/>
</dbReference>
<dbReference type="EMBL" id="FMXR01000006">
    <property type="protein sequence ID" value="SDB09251.1"/>
    <property type="molecule type" value="Genomic_DNA"/>
</dbReference>
<dbReference type="GO" id="GO:0006508">
    <property type="term" value="P:proteolysis"/>
    <property type="evidence" value="ECO:0007669"/>
    <property type="project" value="InterPro"/>
</dbReference>
<reference evidence="11 12" key="1">
    <citation type="submission" date="2016-10" db="EMBL/GenBank/DDBJ databases">
        <authorList>
            <person name="de Groot N.N."/>
        </authorList>
    </citation>
    <scope>NUCLEOTIDE SEQUENCE [LARGE SCALE GENOMIC DNA]</scope>
    <source>
        <strain evidence="11 12">DSM 3217</strain>
    </source>
</reference>
<keyword evidence="5" id="KW-0573">Peptidoglycan synthesis</keyword>
<evidence type="ECO:0000256" key="9">
    <source>
        <dbReference type="RuleBase" id="RU004016"/>
    </source>
</evidence>
<gene>
    <name evidence="11" type="ORF">SAMN02910417_00679</name>
</gene>
<keyword evidence="6" id="KW-0961">Cell wall biogenesis/degradation</keyword>
<dbReference type="InterPro" id="IPR012338">
    <property type="entry name" value="Beta-lactam/transpept-like"/>
</dbReference>
<keyword evidence="4" id="KW-0133">Cell shape</keyword>
<feature type="active site" evidence="7">
    <location>
        <position position="168"/>
    </location>
</feature>
<feature type="binding site" evidence="8">
    <location>
        <position position="284"/>
    </location>
    <ligand>
        <name>substrate</name>
    </ligand>
</feature>
<evidence type="ECO:0000256" key="3">
    <source>
        <dbReference type="ARBA" id="ARBA00022801"/>
    </source>
</evidence>
<evidence type="ECO:0000256" key="7">
    <source>
        <dbReference type="PIRSR" id="PIRSR618044-1"/>
    </source>
</evidence>
<keyword evidence="3" id="KW-0378">Hydrolase</keyword>
<evidence type="ECO:0000313" key="11">
    <source>
        <dbReference type="EMBL" id="SDB09251.1"/>
    </source>
</evidence>
<evidence type="ECO:0000256" key="6">
    <source>
        <dbReference type="ARBA" id="ARBA00023316"/>
    </source>
</evidence>
<dbReference type="Proteomes" id="UP000199228">
    <property type="component" value="Unassembled WGS sequence"/>
</dbReference>
<evidence type="ECO:0000256" key="4">
    <source>
        <dbReference type="ARBA" id="ARBA00022960"/>
    </source>
</evidence>
<protein>
    <submittedName>
        <fullName evidence="11">D-alanyl-D-alanine carboxypeptidase (Penicillin-binding protein 5/6)</fullName>
    </submittedName>
</protein>
<evidence type="ECO:0000259" key="10">
    <source>
        <dbReference type="Pfam" id="PF00768"/>
    </source>
</evidence>
<evidence type="ECO:0000256" key="5">
    <source>
        <dbReference type="ARBA" id="ARBA00022984"/>
    </source>
</evidence>
<dbReference type="STRING" id="1732.SAMN02910417_00679"/>
<name>A0A1G6ALL8_EUBOX</name>
<dbReference type="GO" id="GO:0071555">
    <property type="term" value="P:cell wall organization"/>
    <property type="evidence" value="ECO:0007669"/>
    <property type="project" value="UniProtKB-KW"/>
</dbReference>
<dbReference type="GO" id="GO:0009252">
    <property type="term" value="P:peptidoglycan biosynthetic process"/>
    <property type="evidence" value="ECO:0007669"/>
    <property type="project" value="UniProtKB-KW"/>
</dbReference>
<evidence type="ECO:0000256" key="2">
    <source>
        <dbReference type="ARBA" id="ARBA00022729"/>
    </source>
</evidence>
<dbReference type="GO" id="GO:0008360">
    <property type="term" value="P:regulation of cell shape"/>
    <property type="evidence" value="ECO:0007669"/>
    <property type="project" value="UniProtKB-KW"/>
</dbReference>
<dbReference type="InterPro" id="IPR001967">
    <property type="entry name" value="Peptidase_S11_N"/>
</dbReference>
<keyword evidence="2" id="KW-0732">Signal</keyword>
<keyword evidence="12" id="KW-1185">Reference proteome</keyword>
<dbReference type="GO" id="GO:0009002">
    <property type="term" value="F:serine-type D-Ala-D-Ala carboxypeptidase activity"/>
    <property type="evidence" value="ECO:0007669"/>
    <property type="project" value="InterPro"/>
</dbReference>
<keyword evidence="11" id="KW-0121">Carboxypeptidase</keyword>
<keyword evidence="11" id="KW-0645">Protease</keyword>
<evidence type="ECO:0000256" key="8">
    <source>
        <dbReference type="PIRSR" id="PIRSR618044-2"/>
    </source>
</evidence>
<dbReference type="PANTHER" id="PTHR21581:SF33">
    <property type="entry name" value="D-ALANYL-D-ALANINE CARBOXYPEPTIDASE DACB"/>
    <property type="match status" value="1"/>
</dbReference>
<evidence type="ECO:0000256" key="1">
    <source>
        <dbReference type="ARBA" id="ARBA00007164"/>
    </source>
</evidence>
<sequence length="333" mass="36211">MKCINKTKSIIISIVICTLLFAVNGCSFQKEIELEDAYDTLVTSAQYGLVNSDSYSCVDYFASDLCVIGMEDYGIDQIENTMDTSAGFFDINAKNVSYAENLFDKMYPASTTKIMTAYVAIKYGNLSDEVTVSEEALSSLPSDSSNAGLAIGDTLTLEQLIYGLMLCSGNDAANVIAEHISGSVSEFAKLMNKEALAAGATGTNFVNANGLHDDDHYTTAYDLYLIFNKALENEDFYKVISTKEYSASYQNSSGETVTKEWSSTNWYKNGTTQAPTGITVIGGKTGTTNEAGSCLVLLSEKDEATPYISIVLHANSHADLYQYMNEILTEFSN</sequence>
<dbReference type="Pfam" id="PF00768">
    <property type="entry name" value="Peptidase_S11"/>
    <property type="match status" value="1"/>
</dbReference>
<dbReference type="PANTHER" id="PTHR21581">
    <property type="entry name" value="D-ALANYL-D-ALANINE CARBOXYPEPTIDASE"/>
    <property type="match status" value="1"/>
</dbReference>
<organism evidence="11 12">
    <name type="scientific">Eubacterium oxidoreducens</name>
    <dbReference type="NCBI Taxonomy" id="1732"/>
    <lineage>
        <taxon>Bacteria</taxon>
        <taxon>Bacillati</taxon>
        <taxon>Bacillota</taxon>
        <taxon>Clostridia</taxon>
        <taxon>Eubacteriales</taxon>
        <taxon>Eubacteriaceae</taxon>
        <taxon>Eubacterium</taxon>
    </lineage>
</organism>
<proteinExistence type="inferred from homology"/>
<evidence type="ECO:0000313" key="12">
    <source>
        <dbReference type="Proteomes" id="UP000199228"/>
    </source>
</evidence>
<accession>A0A1G6ALL8</accession>
<dbReference type="InterPro" id="IPR018044">
    <property type="entry name" value="Peptidase_S11"/>
</dbReference>
<dbReference type="PRINTS" id="PR00725">
    <property type="entry name" value="DADACBPTASE1"/>
</dbReference>
<dbReference type="RefSeq" id="WP_090172210.1">
    <property type="nucleotide sequence ID" value="NZ_FMXR01000006.1"/>
</dbReference>